<dbReference type="PANTHER" id="PTHR24567">
    <property type="entry name" value="CRP FAMILY TRANSCRIPTIONAL REGULATORY PROTEIN"/>
    <property type="match status" value="1"/>
</dbReference>
<dbReference type="Proteomes" id="UP000616724">
    <property type="component" value="Unassembled WGS sequence"/>
</dbReference>
<dbReference type="SUPFAM" id="SSF46785">
    <property type="entry name" value="Winged helix' DNA-binding domain"/>
    <property type="match status" value="1"/>
</dbReference>
<dbReference type="InterPro" id="IPR050397">
    <property type="entry name" value="Env_Response_Regulators"/>
</dbReference>
<comment type="caution">
    <text evidence="6">The sequence shown here is derived from an EMBL/GenBank/DDBJ whole genome shotgun (WGS) entry which is preliminary data.</text>
</comment>
<dbReference type="PROSITE" id="PS51063">
    <property type="entry name" value="HTH_CRP_2"/>
    <property type="match status" value="1"/>
</dbReference>
<evidence type="ECO:0000256" key="1">
    <source>
        <dbReference type="ARBA" id="ARBA00023015"/>
    </source>
</evidence>
<keyword evidence="3" id="KW-0804">Transcription</keyword>
<dbReference type="PROSITE" id="PS50042">
    <property type="entry name" value="CNMP_BINDING_3"/>
    <property type="match status" value="1"/>
</dbReference>
<sequence>MARDQSNDSFARASFLALLSGPLRARLLSLGVTAHRPAGHELIRQGDSGDVVFLLIDAIVKITAMAENGSEILLAVRVSGDVVGDMAVLNEAPRSATVTTCGPSAVCVIKGPVFLDFLRRSPEAGLALNRLISDRLRWANQRRLDFAGYEADIRLARLILALAERHGRRAAQGLDLGVPLTQAELGALIGAKEATVQKALRELADRKLIRRGRRGVLIVEPWELAKFAETPDTIERPRAR</sequence>
<keyword evidence="2" id="KW-0238">DNA-binding</keyword>
<feature type="domain" description="Cyclic nucleotide-binding" evidence="4">
    <location>
        <begin position="15"/>
        <end position="123"/>
    </location>
</feature>
<dbReference type="RefSeq" id="WP_203891110.1">
    <property type="nucleotide sequence ID" value="NZ_BOOH01000021.1"/>
</dbReference>
<dbReference type="GO" id="GO:0003700">
    <property type="term" value="F:DNA-binding transcription factor activity"/>
    <property type="evidence" value="ECO:0007669"/>
    <property type="project" value="TreeGrafter"/>
</dbReference>
<gene>
    <name evidence="6" type="ORF">Plo01_29330</name>
</gene>
<evidence type="ECO:0000256" key="2">
    <source>
        <dbReference type="ARBA" id="ARBA00023125"/>
    </source>
</evidence>
<evidence type="ECO:0000313" key="7">
    <source>
        <dbReference type="Proteomes" id="UP000616724"/>
    </source>
</evidence>
<proteinExistence type="predicted"/>
<keyword evidence="1" id="KW-0805">Transcription regulation</keyword>
<dbReference type="EMBL" id="BOOH01000021">
    <property type="protein sequence ID" value="GIH76504.1"/>
    <property type="molecule type" value="Genomic_DNA"/>
</dbReference>
<evidence type="ECO:0000313" key="6">
    <source>
        <dbReference type="EMBL" id="GIH76504.1"/>
    </source>
</evidence>
<dbReference type="SMART" id="SM00100">
    <property type="entry name" value="cNMP"/>
    <property type="match status" value="1"/>
</dbReference>
<dbReference type="InterPro" id="IPR018490">
    <property type="entry name" value="cNMP-bd_dom_sf"/>
</dbReference>
<organism evidence="6 7">
    <name type="scientific">Planobispora longispora</name>
    <dbReference type="NCBI Taxonomy" id="28887"/>
    <lineage>
        <taxon>Bacteria</taxon>
        <taxon>Bacillati</taxon>
        <taxon>Actinomycetota</taxon>
        <taxon>Actinomycetes</taxon>
        <taxon>Streptosporangiales</taxon>
        <taxon>Streptosporangiaceae</taxon>
        <taxon>Planobispora</taxon>
    </lineage>
</organism>
<dbReference type="PRINTS" id="PR00103">
    <property type="entry name" value="CAMPKINASE"/>
</dbReference>
<reference evidence="6 7" key="1">
    <citation type="submission" date="2021-01" db="EMBL/GenBank/DDBJ databases">
        <title>Whole genome shotgun sequence of Planobispora longispora NBRC 13918.</title>
        <authorList>
            <person name="Komaki H."/>
            <person name="Tamura T."/>
        </authorList>
    </citation>
    <scope>NUCLEOTIDE SEQUENCE [LARGE SCALE GENOMIC DNA]</scope>
    <source>
        <strain evidence="6 7">NBRC 13918</strain>
    </source>
</reference>
<dbReference type="GO" id="GO:0003677">
    <property type="term" value="F:DNA binding"/>
    <property type="evidence" value="ECO:0007669"/>
    <property type="project" value="UniProtKB-KW"/>
</dbReference>
<protein>
    <submittedName>
        <fullName evidence="6">Crp/Fnr family transcriptional regulator</fullName>
    </submittedName>
</protein>
<feature type="domain" description="HTH crp-type" evidence="5">
    <location>
        <begin position="149"/>
        <end position="222"/>
    </location>
</feature>
<dbReference type="CDD" id="cd00038">
    <property type="entry name" value="CAP_ED"/>
    <property type="match status" value="1"/>
</dbReference>
<dbReference type="Pfam" id="PF13545">
    <property type="entry name" value="HTH_Crp_2"/>
    <property type="match status" value="1"/>
</dbReference>
<evidence type="ECO:0000259" key="5">
    <source>
        <dbReference type="PROSITE" id="PS51063"/>
    </source>
</evidence>
<dbReference type="GO" id="GO:0005829">
    <property type="term" value="C:cytosol"/>
    <property type="evidence" value="ECO:0007669"/>
    <property type="project" value="TreeGrafter"/>
</dbReference>
<dbReference type="AlphaFoldDB" id="A0A8J3W4J6"/>
<dbReference type="InterPro" id="IPR000595">
    <property type="entry name" value="cNMP-bd_dom"/>
</dbReference>
<keyword evidence="7" id="KW-1185">Reference proteome</keyword>
<dbReference type="InterPro" id="IPR012318">
    <property type="entry name" value="HTH_CRP"/>
</dbReference>
<dbReference type="SUPFAM" id="SSF51206">
    <property type="entry name" value="cAMP-binding domain-like"/>
    <property type="match status" value="1"/>
</dbReference>
<dbReference type="InterPro" id="IPR036390">
    <property type="entry name" value="WH_DNA-bd_sf"/>
</dbReference>
<dbReference type="Pfam" id="PF00027">
    <property type="entry name" value="cNMP_binding"/>
    <property type="match status" value="1"/>
</dbReference>
<name>A0A8J3W4J6_9ACTN</name>
<dbReference type="Gene3D" id="2.60.120.10">
    <property type="entry name" value="Jelly Rolls"/>
    <property type="match status" value="1"/>
</dbReference>
<accession>A0A8J3W4J6</accession>
<dbReference type="PANTHER" id="PTHR24567:SF74">
    <property type="entry name" value="HTH-TYPE TRANSCRIPTIONAL REGULATOR ARCR"/>
    <property type="match status" value="1"/>
</dbReference>
<evidence type="ECO:0000256" key="3">
    <source>
        <dbReference type="ARBA" id="ARBA00023163"/>
    </source>
</evidence>
<dbReference type="InterPro" id="IPR014710">
    <property type="entry name" value="RmlC-like_jellyroll"/>
</dbReference>
<evidence type="ECO:0000259" key="4">
    <source>
        <dbReference type="PROSITE" id="PS50042"/>
    </source>
</evidence>